<feature type="region of interest" description="Disordered" evidence="1">
    <location>
        <begin position="1"/>
        <end position="66"/>
    </location>
</feature>
<feature type="compositionally biased region" description="Acidic residues" evidence="1">
    <location>
        <begin position="15"/>
        <end position="58"/>
    </location>
</feature>
<name>A0A2P5DH85_PARAD</name>
<dbReference type="Proteomes" id="UP000237105">
    <property type="component" value="Unassembled WGS sequence"/>
</dbReference>
<evidence type="ECO:0000313" key="3">
    <source>
        <dbReference type="Proteomes" id="UP000237105"/>
    </source>
</evidence>
<accession>A0A2P5DH85</accession>
<reference evidence="3" key="1">
    <citation type="submission" date="2016-06" db="EMBL/GenBank/DDBJ databases">
        <title>Parallel loss of symbiosis genes in relatives of nitrogen-fixing non-legume Parasponia.</title>
        <authorList>
            <person name="Van Velzen R."/>
            <person name="Holmer R."/>
            <person name="Bu F."/>
            <person name="Rutten L."/>
            <person name="Van Zeijl A."/>
            <person name="Liu W."/>
            <person name="Santuari L."/>
            <person name="Cao Q."/>
            <person name="Sharma T."/>
            <person name="Shen D."/>
            <person name="Roswanjaya Y."/>
            <person name="Wardhani T."/>
            <person name="Kalhor M.S."/>
            <person name="Jansen J."/>
            <person name="Van den Hoogen J."/>
            <person name="Gungor B."/>
            <person name="Hartog M."/>
            <person name="Hontelez J."/>
            <person name="Verver J."/>
            <person name="Yang W.-C."/>
            <person name="Schijlen E."/>
            <person name="Repin R."/>
            <person name="Schilthuizen M."/>
            <person name="Schranz E."/>
            <person name="Heidstra R."/>
            <person name="Miyata K."/>
            <person name="Fedorova E."/>
            <person name="Kohlen W."/>
            <person name="Bisseling T."/>
            <person name="Smit S."/>
            <person name="Geurts R."/>
        </authorList>
    </citation>
    <scope>NUCLEOTIDE SEQUENCE [LARGE SCALE GENOMIC DNA]</scope>
    <source>
        <strain evidence="3">cv. WU1-14</strain>
    </source>
</reference>
<dbReference type="AlphaFoldDB" id="A0A2P5DH85"/>
<sequence>MVKDDTNDDGGGGGGEEEEDKDKDKDKEEEEEEEEEEDEDEEEEDVNDDDDKLEEENDNNNRNDEEVALLIKPYIRNINQEVPCDRNIFHDDYFDRAYINIFPNVIPESHSTQGNHDSLIQYAKSFALPLMYNSEA</sequence>
<keyword evidence="3" id="KW-1185">Reference proteome</keyword>
<gene>
    <name evidence="2" type="ORF">PanWU01x14_063920</name>
</gene>
<proteinExistence type="predicted"/>
<evidence type="ECO:0000256" key="1">
    <source>
        <dbReference type="SAM" id="MobiDB-lite"/>
    </source>
</evidence>
<organism evidence="2 3">
    <name type="scientific">Parasponia andersonii</name>
    <name type="common">Sponia andersonii</name>
    <dbReference type="NCBI Taxonomy" id="3476"/>
    <lineage>
        <taxon>Eukaryota</taxon>
        <taxon>Viridiplantae</taxon>
        <taxon>Streptophyta</taxon>
        <taxon>Embryophyta</taxon>
        <taxon>Tracheophyta</taxon>
        <taxon>Spermatophyta</taxon>
        <taxon>Magnoliopsida</taxon>
        <taxon>eudicotyledons</taxon>
        <taxon>Gunneridae</taxon>
        <taxon>Pentapetalae</taxon>
        <taxon>rosids</taxon>
        <taxon>fabids</taxon>
        <taxon>Rosales</taxon>
        <taxon>Cannabaceae</taxon>
        <taxon>Parasponia</taxon>
    </lineage>
</organism>
<protein>
    <submittedName>
        <fullName evidence="2">Uncharacterized protein</fullName>
    </submittedName>
</protein>
<dbReference type="EMBL" id="JXTB01000038">
    <property type="protein sequence ID" value="PON72626.1"/>
    <property type="molecule type" value="Genomic_DNA"/>
</dbReference>
<comment type="caution">
    <text evidence="2">The sequence shown here is derived from an EMBL/GenBank/DDBJ whole genome shotgun (WGS) entry which is preliminary data.</text>
</comment>
<evidence type="ECO:0000313" key="2">
    <source>
        <dbReference type="EMBL" id="PON72626.1"/>
    </source>
</evidence>